<accession>A0A7W9EHE9</accession>
<dbReference type="SUPFAM" id="SSF51556">
    <property type="entry name" value="Metallo-dependent hydrolases"/>
    <property type="match status" value="1"/>
</dbReference>
<name>A0A7W9EHE9_9SPHN</name>
<dbReference type="Gene3D" id="3.20.20.140">
    <property type="entry name" value="Metal-dependent hydrolases"/>
    <property type="match status" value="1"/>
</dbReference>
<keyword evidence="2" id="KW-1185">Reference proteome</keyword>
<dbReference type="GO" id="GO:0006508">
    <property type="term" value="P:proteolysis"/>
    <property type="evidence" value="ECO:0007669"/>
    <property type="project" value="InterPro"/>
</dbReference>
<dbReference type="InterPro" id="IPR008257">
    <property type="entry name" value="Pept_M19"/>
</dbReference>
<dbReference type="PANTHER" id="PTHR10443">
    <property type="entry name" value="MICROSOMAL DIPEPTIDASE"/>
    <property type="match status" value="1"/>
</dbReference>
<dbReference type="InterPro" id="IPR032466">
    <property type="entry name" value="Metal_Hydrolase"/>
</dbReference>
<proteinExistence type="predicted"/>
<comment type="caution">
    <text evidence="1">The sequence shown here is derived from an EMBL/GenBank/DDBJ whole genome shotgun (WGS) entry which is preliminary data.</text>
</comment>
<dbReference type="Pfam" id="PF01244">
    <property type="entry name" value="Peptidase_M19"/>
    <property type="match status" value="1"/>
</dbReference>
<dbReference type="PANTHER" id="PTHR10443:SF12">
    <property type="entry name" value="DIPEPTIDASE"/>
    <property type="match status" value="1"/>
</dbReference>
<gene>
    <name evidence="1" type="ORF">FHR19_001339</name>
</gene>
<evidence type="ECO:0000313" key="1">
    <source>
        <dbReference type="EMBL" id="MBB5697994.1"/>
    </source>
</evidence>
<dbReference type="CDD" id="cd01301">
    <property type="entry name" value="rDP_like"/>
    <property type="match status" value="1"/>
</dbReference>
<dbReference type="GO" id="GO:0070573">
    <property type="term" value="F:metallodipeptidase activity"/>
    <property type="evidence" value="ECO:0007669"/>
    <property type="project" value="InterPro"/>
</dbReference>
<dbReference type="AlphaFoldDB" id="A0A7W9EHE9"/>
<organism evidence="1 2">
    <name type="scientific">Sphingomonas yantingensis</name>
    <dbReference type="NCBI Taxonomy" id="1241761"/>
    <lineage>
        <taxon>Bacteria</taxon>
        <taxon>Pseudomonadati</taxon>
        <taxon>Pseudomonadota</taxon>
        <taxon>Alphaproteobacteria</taxon>
        <taxon>Sphingomonadales</taxon>
        <taxon>Sphingomonadaceae</taxon>
        <taxon>Sphingomonas</taxon>
    </lineage>
</organism>
<dbReference type="PROSITE" id="PS51365">
    <property type="entry name" value="RENAL_DIPEPTIDASE_2"/>
    <property type="match status" value="1"/>
</dbReference>
<sequence>MKRPALIALALLIAAATAFFLLAPGIAERSMNKIAPTPLPTVTPETKALHDRLTIADLHSDSLLWKRDISNASDQGHVDIPRLLAGNVAIQVFSSVTKTPAGQNYDANGADTDQIKWLAIGQLQPVKTWTSLLERSLWHATKLERAEARSNGRLRIINDPAELDALLADRARGRKVVGAILSVEGLQNIEGKLANLDKLYAAGFRMAGLAHFFDNEVAGSMHGLQKGGLTPLGRQGVRRMEALGMIVDVAHSSHRTVAEVLAIARRPVVSSHGGVQATCAVNRNLTDAEIRGIARTGGVVGVGYWDAAVCSTAPKAIVAAIEHVRDVAGIDHVGLGSDFDGSVTTGFDTARLAVITQTLRDRGFSDTDIAKVMGGNVVRLLRDGMRPLGPPSPPANAPL</sequence>
<dbReference type="Proteomes" id="UP000557739">
    <property type="component" value="Unassembled WGS sequence"/>
</dbReference>
<dbReference type="EMBL" id="JACIJJ010000002">
    <property type="protein sequence ID" value="MBB5697994.1"/>
    <property type="molecule type" value="Genomic_DNA"/>
</dbReference>
<evidence type="ECO:0000313" key="2">
    <source>
        <dbReference type="Proteomes" id="UP000557739"/>
    </source>
</evidence>
<protein>
    <submittedName>
        <fullName evidence="1">Microsomal dipeptidase-like Zn-dependent dipeptidase</fullName>
    </submittedName>
</protein>
<dbReference type="RefSeq" id="WP_184026164.1">
    <property type="nucleotide sequence ID" value="NZ_JACIJJ010000002.1"/>
</dbReference>
<reference evidence="1 2" key="1">
    <citation type="submission" date="2020-08" db="EMBL/GenBank/DDBJ databases">
        <title>Genomic Encyclopedia of Type Strains, Phase IV (KMG-IV): sequencing the most valuable type-strain genomes for metagenomic binning, comparative biology and taxonomic classification.</title>
        <authorList>
            <person name="Goeker M."/>
        </authorList>
    </citation>
    <scope>NUCLEOTIDE SEQUENCE [LARGE SCALE GENOMIC DNA]</scope>
    <source>
        <strain evidence="1 2">DSM 27244</strain>
    </source>
</reference>